<evidence type="ECO:0000256" key="1">
    <source>
        <dbReference type="SAM" id="MobiDB-lite"/>
    </source>
</evidence>
<accession>A0AAN7ZRL3</accession>
<evidence type="ECO:0000313" key="2">
    <source>
        <dbReference type="EMBL" id="KAK5693502.1"/>
    </source>
</evidence>
<feature type="region of interest" description="Disordered" evidence="1">
    <location>
        <begin position="103"/>
        <end position="147"/>
    </location>
</feature>
<protein>
    <submittedName>
        <fullName evidence="2">Uncharacterized protein</fullName>
    </submittedName>
</protein>
<dbReference type="InterPro" id="IPR008972">
    <property type="entry name" value="Cupredoxin"/>
</dbReference>
<proteinExistence type="predicted"/>
<organism evidence="2 3">
    <name type="scientific">Elasticomyces elasticus</name>
    <dbReference type="NCBI Taxonomy" id="574655"/>
    <lineage>
        <taxon>Eukaryota</taxon>
        <taxon>Fungi</taxon>
        <taxon>Dikarya</taxon>
        <taxon>Ascomycota</taxon>
        <taxon>Pezizomycotina</taxon>
        <taxon>Dothideomycetes</taxon>
        <taxon>Dothideomycetidae</taxon>
        <taxon>Mycosphaerellales</taxon>
        <taxon>Teratosphaeriaceae</taxon>
        <taxon>Elasticomyces</taxon>
    </lineage>
</organism>
<name>A0AAN7ZRL3_9PEZI</name>
<dbReference type="AlphaFoldDB" id="A0AAN7ZRL3"/>
<reference evidence="2" key="1">
    <citation type="submission" date="2023-08" db="EMBL/GenBank/DDBJ databases">
        <title>Black Yeasts Isolated from many extreme environments.</title>
        <authorList>
            <person name="Coleine C."/>
            <person name="Stajich J.E."/>
            <person name="Selbmann L."/>
        </authorList>
    </citation>
    <scope>NUCLEOTIDE SEQUENCE</scope>
    <source>
        <strain evidence="2">CCFEE 5810</strain>
    </source>
</reference>
<gene>
    <name evidence="2" type="ORF">LTR97_010071</name>
</gene>
<dbReference type="Proteomes" id="UP001310594">
    <property type="component" value="Unassembled WGS sequence"/>
</dbReference>
<dbReference type="EMBL" id="JAVRQU010000017">
    <property type="protein sequence ID" value="KAK5693502.1"/>
    <property type="molecule type" value="Genomic_DNA"/>
</dbReference>
<feature type="compositionally biased region" description="Basic and acidic residues" evidence="1">
    <location>
        <begin position="103"/>
        <end position="118"/>
    </location>
</feature>
<feature type="compositionally biased region" description="Acidic residues" evidence="1">
    <location>
        <begin position="129"/>
        <end position="147"/>
    </location>
</feature>
<sequence>MGAFNVSFLSDLGYSEKTHFLDPMDPAYRAKSFSDSDYTARSGPYDDSTIQNRINDFTSLDAYKDVDKVEAALVDYWLTKSTLSTVTSTSKATGVDYSYHFDDFQPGNHEHHADDRNANDSVNDSNANDSDDNVESDVNEDELYQDV</sequence>
<feature type="compositionally biased region" description="Low complexity" evidence="1">
    <location>
        <begin position="119"/>
        <end position="128"/>
    </location>
</feature>
<comment type="caution">
    <text evidence="2">The sequence shown here is derived from an EMBL/GenBank/DDBJ whole genome shotgun (WGS) entry which is preliminary data.</text>
</comment>
<evidence type="ECO:0000313" key="3">
    <source>
        <dbReference type="Proteomes" id="UP001310594"/>
    </source>
</evidence>
<dbReference type="Gene3D" id="2.60.40.420">
    <property type="entry name" value="Cupredoxins - blue copper proteins"/>
    <property type="match status" value="1"/>
</dbReference>